<evidence type="ECO:0008006" key="4">
    <source>
        <dbReference type="Google" id="ProtNLM"/>
    </source>
</evidence>
<dbReference type="VEuPathDB" id="PiroplasmaDB:BBBOND_0000500"/>
<feature type="coiled-coil region" evidence="1">
    <location>
        <begin position="68"/>
        <end position="95"/>
    </location>
</feature>
<protein>
    <recommendedName>
        <fullName evidence="4">C3H1-type domain-containing protein</fullName>
    </recommendedName>
</protein>
<feature type="coiled-coil region" evidence="1">
    <location>
        <begin position="714"/>
        <end position="741"/>
    </location>
</feature>
<keyword evidence="1" id="KW-0175">Coiled coil</keyword>
<evidence type="ECO:0000256" key="2">
    <source>
        <dbReference type="SAM" id="Phobius"/>
    </source>
</evidence>
<dbReference type="PANTHER" id="PTHR18976:SF34">
    <property type="entry name" value="LIPID-BINDING PROTEIN"/>
    <property type="match status" value="1"/>
</dbReference>
<dbReference type="EMBL" id="LK054861">
    <property type="protein sequence ID" value="CDR71400.1"/>
    <property type="molecule type" value="Genomic_DNA"/>
</dbReference>
<dbReference type="RefSeq" id="XP_012770350.1">
    <property type="nucleotide sequence ID" value="XM_012914896.1"/>
</dbReference>
<accession>A0A061BPG2</accession>
<reference evidence="3" key="2">
    <citation type="submission" date="2014-06" db="EMBL/GenBank/DDBJ databases">
        <authorList>
            <person name="Aslett M."/>
            <person name="De Silva Nishadi"/>
        </authorList>
    </citation>
    <scope>NUCLEOTIDE SEQUENCE</scope>
    <source>
        <strain evidence="3">Bond</strain>
    </source>
</reference>
<dbReference type="GeneID" id="24561627"/>
<dbReference type="OrthoDB" id="366982at2759"/>
<proteinExistence type="predicted"/>
<feature type="transmembrane region" description="Helical" evidence="2">
    <location>
        <begin position="1660"/>
        <end position="1681"/>
    </location>
</feature>
<dbReference type="KEGG" id="bbig:BBBOND_0000500"/>
<keyword evidence="2" id="KW-0472">Membrane</keyword>
<gene>
    <name evidence="3" type="ORF">BBBOND_0000500</name>
</gene>
<keyword evidence="2" id="KW-0812">Transmembrane</keyword>
<reference evidence="3" key="1">
    <citation type="journal article" date="2014" name="Nucleic Acids Res.">
        <title>The evolutionary dynamics of variant antigen genes in Babesia reveal a history of genomic innovation underlying host-parasite interaction.</title>
        <authorList>
            <person name="Jackson A.P."/>
            <person name="Otto T.D."/>
            <person name="Darby A."/>
            <person name="Ramaprasad A."/>
            <person name="Xia D."/>
            <person name="Echaide I.E."/>
            <person name="Farber M."/>
            <person name="Gahlot S."/>
            <person name="Gamble J."/>
            <person name="Gupta D."/>
            <person name="Gupta Y."/>
            <person name="Jackson L."/>
            <person name="Malandrin L."/>
            <person name="Malas T.B."/>
            <person name="Moussa E."/>
            <person name="Nair M."/>
            <person name="Reid AJ."/>
            <person name="Sanders M."/>
            <person name="Sharma J."/>
            <person name="Tracey A."/>
            <person name="Quail M.A."/>
            <person name="Weir W."/>
            <person name="Wastling J.M."/>
            <person name="Hall N."/>
            <person name="Willadsen P."/>
            <person name="Lingelbach K."/>
            <person name="Shiels B."/>
            <person name="Tait A."/>
            <person name="Berriman M."/>
            <person name="Allred D.R."/>
            <person name="Pain A."/>
        </authorList>
    </citation>
    <scope>NUCLEOTIDE SEQUENCE</scope>
    <source>
        <strain evidence="3">Bond</strain>
    </source>
</reference>
<sequence>MGFLSGVLEAVKDENEVTTYDKNDDNNINTVISKVNKNIGTGREGLAESVGAVKGWLEGYGKKLDEKINEVKNPINEIKNKIEEHMKEIENEKSDPLFRQIARWTQRAGDYHARVVRSSNALINVDSTLNGKLSSNIEMLKQATQTFEEAAKNDDLNVLYDLAGTKWTEVTEFISSQFQHYSASLQKHLKREIGELHDKQRNFRNCQFSELFSSINIEMLNAFNTVQRGIDDLLSKHNSVFVPQVEQIKQKAKDLQELVVKEKGILKAQVRDLGAQMDELRGTGAAVLDIVPNNGVEDFEKGDKGDWDLKKFIQSLKGTIVKEMKQHVGNEILHTIQGFTSIIKGTDSDNSGLVGIKTKIVEQYASGFKTNFKDVVKGWIEDILDNNIVVRKYIQQHFKENLAATSTNIIDPGTNYIETQHAGNIAGAIVEQLKQLGVKMVDAKVGGGKGDVQKCIDAVFTCISDFVNDLKKQLNNVKIDYASTADEFVDKIVTAIEDKIVVNPKDARIKFNMKRAVHSILSALQSAASQALDDLENLAGYEEYDVSGNMKVGDNVDKTLSAVEGLYVSLKEAMDEANGTSQNEDHGLVSKVKTMDKKVSERAVNDKLKDLIQEATKKGITELQKKVNVIVSGSLDGVVNSEFTVLKPTLTKIRNTLAKLRNEVERADKSTGLPKGESTLNQQANELHSTIEAFLRVNVGQGDDPAVGSLYKDMQSLQSSIKNLGDQVNKVMEKVENVQSELASCITKAEHLLSEAPKDIEKCFKGLNIAVTKKIDAVFEEIQQKSKDLYTARKTQEVTALQKIVDDQFTDIKQIIDADKDLGLKGYLSKLHEQFMPPLSSFTQPASRAHLPEKKLSDFAPVVKNSFHDFLQNLQSQGDLTILHVTFGDILKALETFLTPLTHFNHSFTTQLERLTEEVERFRHLLLANTAQRVSLSLVPGLRDFVKELEKAYVSVYDGHPDRIDFDNLVKKTGQIVDLSGPARWITVSTPDGTKLAKILLTIFNFIYEDLDKLNNKCDGPWRESHICEMDGDNDNRLGQFMKRCGYKVAGNKDSKEGELNFPSRNFTGKNIHTNLNATKFGDGHVIAQHLSKCESNEEDEEGEKVKKHNFDFFDLLNCLLSHVNEYNEVCYLSTLQARRQPCSVYEMLVWLSGLPHHPVYTDMKDLTTLGIIDGLNKNREEELSVSFVDNSSLEAYPDKITYNSVQGAVTEVCSKAYDTVVCIAGTGDAQTVYGCDYSNNSFNFYYPQDGEGCLDMLLDVLRRLFPPLKFLRNQCKYRSNHLGWRDCQYGMDVPTGKSQCTEHSRDQVTDQPKCRPTCQASSKVSCQPNSPLMSYLNDCLPGHLPHHLTKIGCRYECATCPSTSKKGMPCMTPLGFRGFSGSIKTGKDICAILDSFFSIRKVETLFTLLPKPPSSLPEHFGFALSLVGGWYEYSNEAKNAVQKAFEDSIKTVSIQLVDKPNELTDAITNAYGSGYAKHNNCLHNHVKNLTTGDICKYDTANVDCAPYMSSLCADSYYYVAKAHSDTYLSWAVYLPWNFWTLLSNLYQDFCNIMCQDWGCRNCLNSRQCKRGQHGLTEKVDKKPEIPHCKCDSMVKCKGVAPTFYRYGFSFGNVIALNAGTKKRLCSDFCTLLDNILKSKYFADLFDKCDEFLFKIRAPFIWLNVALWLLSLLYLLHIMVIRLDLLHIKSHLHSPSSHRIAAQSLLAAARVNKLNRVFYLQP</sequence>
<evidence type="ECO:0000313" key="3">
    <source>
        <dbReference type="EMBL" id="CDR71400.1"/>
    </source>
</evidence>
<dbReference type="InterPro" id="IPR050163">
    <property type="entry name" value="Apolipoprotein_A1/A4/E"/>
</dbReference>
<organism evidence="3">
    <name type="scientific">Babesia bigemina</name>
    <dbReference type="NCBI Taxonomy" id="5866"/>
    <lineage>
        <taxon>Eukaryota</taxon>
        <taxon>Sar</taxon>
        <taxon>Alveolata</taxon>
        <taxon>Apicomplexa</taxon>
        <taxon>Aconoidasida</taxon>
        <taxon>Piroplasmida</taxon>
        <taxon>Babesiidae</taxon>
        <taxon>Babesia</taxon>
    </lineage>
</organism>
<keyword evidence="2" id="KW-1133">Transmembrane helix</keyword>
<name>A0A061BPG2_BABBI</name>
<evidence type="ECO:0000256" key="1">
    <source>
        <dbReference type="SAM" id="Coils"/>
    </source>
</evidence>
<dbReference type="PANTHER" id="PTHR18976">
    <property type="entry name" value="APOLIPOPROTEIN"/>
    <property type="match status" value="1"/>
</dbReference>